<evidence type="ECO:0000256" key="1">
    <source>
        <dbReference type="SAM" id="SignalP"/>
    </source>
</evidence>
<dbReference type="EMBL" id="JAUSWA010000048">
    <property type="protein sequence ID" value="MDQ0496959.1"/>
    <property type="molecule type" value="Genomic_DNA"/>
</dbReference>
<feature type="chain" id="PRO_5045606281" evidence="1">
    <location>
        <begin position="25"/>
        <end position="214"/>
    </location>
</feature>
<accession>A0ABU0L6S0</accession>
<organism evidence="2 3">
    <name type="scientific">Paenibacillus brasilensis</name>
    <dbReference type="NCBI Taxonomy" id="128574"/>
    <lineage>
        <taxon>Bacteria</taxon>
        <taxon>Bacillati</taxon>
        <taxon>Bacillota</taxon>
        <taxon>Bacilli</taxon>
        <taxon>Bacillales</taxon>
        <taxon>Paenibacillaceae</taxon>
        <taxon>Paenibacillus</taxon>
    </lineage>
</organism>
<evidence type="ECO:0000313" key="2">
    <source>
        <dbReference type="EMBL" id="MDQ0496959.1"/>
    </source>
</evidence>
<evidence type="ECO:0000313" key="3">
    <source>
        <dbReference type="Proteomes" id="UP001242811"/>
    </source>
</evidence>
<dbReference type="Proteomes" id="UP001242811">
    <property type="component" value="Unassembled WGS sequence"/>
</dbReference>
<protein>
    <submittedName>
        <fullName evidence="2">Uncharacterized protein</fullName>
    </submittedName>
</protein>
<name>A0ABU0L6S0_9BACL</name>
<reference evidence="2 3" key="1">
    <citation type="submission" date="2023-07" db="EMBL/GenBank/DDBJ databases">
        <title>Genomic Encyclopedia of Type Strains, Phase IV (KMG-IV): sequencing the most valuable type-strain genomes for metagenomic binning, comparative biology and taxonomic classification.</title>
        <authorList>
            <person name="Goeker M."/>
        </authorList>
    </citation>
    <scope>NUCLEOTIDE SEQUENCE [LARGE SCALE GENOMIC DNA]</scope>
    <source>
        <strain evidence="2 3">DSM 14914</strain>
    </source>
</reference>
<feature type="signal peptide" evidence="1">
    <location>
        <begin position="1"/>
        <end position="24"/>
    </location>
</feature>
<dbReference type="RefSeq" id="WP_152380529.1">
    <property type="nucleotide sequence ID" value="NZ_CP045298.1"/>
</dbReference>
<sequence>MKKLIKSTLVLGLMLNLSALTAQAASDQNELEGNFRPPAESNVGDQLYIDGVPYYSSEDIKKFDKDQKEDTQTLNRENNLVQPMGTNKWTFVNSSNYYTGQDYDKFNNGSNQSVRMNLETESKMTGEVTGTVKYGFEAIAEAEMSLKIGQEYRKKVSIDVTIKPWHTAELKSAARGIKRNYEYTDTGWFGDTKYTASSYDNNGGVEYWLYDNPS</sequence>
<keyword evidence="1" id="KW-0732">Signal</keyword>
<proteinExistence type="predicted"/>
<comment type="caution">
    <text evidence="2">The sequence shown here is derived from an EMBL/GenBank/DDBJ whole genome shotgun (WGS) entry which is preliminary data.</text>
</comment>
<keyword evidence="3" id="KW-1185">Reference proteome</keyword>
<gene>
    <name evidence="2" type="ORF">QOZ95_005159</name>
</gene>